<comment type="caution">
    <text evidence="2">The sequence shown here is derived from an EMBL/GenBank/DDBJ whole genome shotgun (WGS) entry which is preliminary data.</text>
</comment>
<keyword evidence="2" id="KW-0489">Methyltransferase</keyword>
<dbReference type="Proteomes" id="UP000095209">
    <property type="component" value="Unassembled WGS sequence"/>
</dbReference>
<dbReference type="InterPro" id="IPR013216">
    <property type="entry name" value="Methyltransf_11"/>
</dbReference>
<dbReference type="OrthoDB" id="323463at2"/>
<dbReference type="PANTHER" id="PTHR43591:SF24">
    <property type="entry name" value="2-METHOXY-6-POLYPRENYL-1,4-BENZOQUINOL METHYLASE, MITOCHONDRIAL"/>
    <property type="match status" value="1"/>
</dbReference>
<evidence type="ECO:0000259" key="1">
    <source>
        <dbReference type="Pfam" id="PF08241"/>
    </source>
</evidence>
<keyword evidence="3" id="KW-1185">Reference proteome</keyword>
<keyword evidence="2" id="KW-0808">Transferase</keyword>
<dbReference type="PANTHER" id="PTHR43591">
    <property type="entry name" value="METHYLTRANSFERASE"/>
    <property type="match status" value="1"/>
</dbReference>
<proteinExistence type="predicted"/>
<feature type="domain" description="Methyltransferase type 11" evidence="1">
    <location>
        <begin position="48"/>
        <end position="139"/>
    </location>
</feature>
<dbReference type="InterPro" id="IPR029063">
    <property type="entry name" value="SAM-dependent_MTases_sf"/>
</dbReference>
<reference evidence="2 3" key="1">
    <citation type="submission" date="2016-08" db="EMBL/GenBank/DDBJ databases">
        <title>Genome of Bacillus solimangrovi GH2-4.</title>
        <authorList>
            <person name="Lim S."/>
            <person name="Kim B.-C."/>
        </authorList>
    </citation>
    <scope>NUCLEOTIDE SEQUENCE [LARGE SCALE GENOMIC DNA]</scope>
    <source>
        <strain evidence="2 3">GH2-4</strain>
    </source>
</reference>
<gene>
    <name evidence="2" type="ORF">BFG57_17480</name>
</gene>
<evidence type="ECO:0000313" key="3">
    <source>
        <dbReference type="Proteomes" id="UP000095209"/>
    </source>
</evidence>
<dbReference type="RefSeq" id="WP_069718025.1">
    <property type="nucleotide sequence ID" value="NZ_MJEH01000041.1"/>
</dbReference>
<evidence type="ECO:0000313" key="2">
    <source>
        <dbReference type="EMBL" id="OEH91962.1"/>
    </source>
</evidence>
<accession>A0A1E5LD04</accession>
<sequence length="209" mass="24027">MNNRWNRTIYKFAAPIYDKLFNSGQFLRARKEIFQDTKFTKNQNILFVGVGTGADLELVNHNELHITAIDYSDDMLNKARNKFKGSSIQFAKMDAQHMSFSDNHFDLIVGSLILSVVPDPHKCLKEMLRVLKPAGEIIVFDKFTPKDKELSPMKKAIRPVIKLLGTDIGVNFEKLCENYKDQLFVTEDAPVMFNGMYRKIIVKKIEASF</sequence>
<dbReference type="GO" id="GO:0032259">
    <property type="term" value="P:methylation"/>
    <property type="evidence" value="ECO:0007669"/>
    <property type="project" value="UniProtKB-KW"/>
</dbReference>
<dbReference type="GO" id="GO:0008757">
    <property type="term" value="F:S-adenosylmethionine-dependent methyltransferase activity"/>
    <property type="evidence" value="ECO:0007669"/>
    <property type="project" value="InterPro"/>
</dbReference>
<dbReference type="SUPFAM" id="SSF53335">
    <property type="entry name" value="S-adenosyl-L-methionine-dependent methyltransferases"/>
    <property type="match status" value="1"/>
</dbReference>
<dbReference type="Pfam" id="PF08241">
    <property type="entry name" value="Methyltransf_11"/>
    <property type="match status" value="1"/>
</dbReference>
<dbReference type="AlphaFoldDB" id="A0A1E5LD04"/>
<dbReference type="EMBL" id="MJEH01000041">
    <property type="protein sequence ID" value="OEH91962.1"/>
    <property type="molecule type" value="Genomic_DNA"/>
</dbReference>
<dbReference type="STRING" id="1305675.BFG57_17480"/>
<organism evidence="2 3">
    <name type="scientific">Bacillus solimangrovi</name>
    <dbReference type="NCBI Taxonomy" id="1305675"/>
    <lineage>
        <taxon>Bacteria</taxon>
        <taxon>Bacillati</taxon>
        <taxon>Bacillota</taxon>
        <taxon>Bacilli</taxon>
        <taxon>Bacillales</taxon>
        <taxon>Bacillaceae</taxon>
        <taxon>Bacillus</taxon>
    </lineage>
</organism>
<dbReference type="CDD" id="cd02440">
    <property type="entry name" value="AdoMet_MTases"/>
    <property type="match status" value="1"/>
</dbReference>
<dbReference type="Gene3D" id="3.40.50.150">
    <property type="entry name" value="Vaccinia Virus protein VP39"/>
    <property type="match status" value="1"/>
</dbReference>
<protein>
    <submittedName>
        <fullName evidence="2">Phosphatidylethanolamine N-methyltransferase</fullName>
    </submittedName>
</protein>
<name>A0A1E5LD04_9BACI</name>